<comment type="pathway">
    <text evidence="1 9 11">Cofactor biosynthesis; thiamine diphosphate biosynthesis; thiamine phosphate from 4-amino-2-methyl-5-diphosphomethylpyrimidine and 4-methyl-5-(2-phosphoethyl)-thiazole: step 1/1.</text>
</comment>
<dbReference type="GO" id="GO:0005737">
    <property type="term" value="C:cytoplasm"/>
    <property type="evidence" value="ECO:0007669"/>
    <property type="project" value="TreeGrafter"/>
</dbReference>
<dbReference type="GeneID" id="93305413"/>
<dbReference type="Pfam" id="PF13419">
    <property type="entry name" value="HAD_2"/>
    <property type="match status" value="1"/>
</dbReference>
<dbReference type="InterPro" id="IPR023198">
    <property type="entry name" value="PGP-like_dom2"/>
</dbReference>
<dbReference type="SFLD" id="SFLDS00003">
    <property type="entry name" value="Haloacid_Dehalogenase"/>
    <property type="match status" value="1"/>
</dbReference>
<dbReference type="Pfam" id="PF02581">
    <property type="entry name" value="TMP-TENI"/>
    <property type="match status" value="1"/>
</dbReference>
<feature type="domain" description="Thiamine phosphate synthase/TenI" evidence="12">
    <location>
        <begin position="10"/>
        <end position="190"/>
    </location>
</feature>
<feature type="binding site" evidence="9">
    <location>
        <position position="73"/>
    </location>
    <ligand>
        <name>Mg(2+)</name>
        <dbReference type="ChEBI" id="CHEBI:18420"/>
    </ligand>
</feature>
<keyword evidence="3 9" id="KW-0479">Metal-binding</keyword>
<name>A0A1E3A2C2_9FIRM</name>
<sequence length="434" mass="47835">MKCDRKTMLLYAVTDRAWTGEKTLLTQVEEALAGGVTCVQLREKDMPKEQFLEEAESIKRLCHKYGVPFIIDDDVELAVRCGADGIHVGQHDMEAGAVRRKIGDGMLLGVSVQTVEQAVKAEKKGADYLGVGAVFSTSTKTDAQEVSLDTLREICRAVSVPVCAIGGIHKGNMHLLQDTGIDGVALVSAIFSSPCIQKECRELRALAERLKRKGAIFDADGTLLDSMSVWDTLGEKYLRKKGIVPEKNIRETIKNMSLPQAAVYFQTAYGIADTEDKIIEDINEIAASFYINEVKLKEGVKTVLDKLKQKNVKMCVATATDKGLIEKALERNGIRDYFEAVLICTDVGAGKDEPVIFRKAGQLLGTAKEDTIVIEDALYAVKTAKEDGFPVAAVYDPSAEKEEPDIREISDFYFRSFNEMESYLNEKSSYDSGL</sequence>
<dbReference type="NCBIfam" id="TIGR01509">
    <property type="entry name" value="HAD-SF-IA-v3"/>
    <property type="match status" value="1"/>
</dbReference>
<protein>
    <recommendedName>
        <fullName evidence="9">Thiamine-phosphate synthase</fullName>
        <shortName evidence="9">TP synthase</shortName>
        <shortName evidence="9">TPS</shortName>
        <ecNumber evidence="9">2.5.1.3</ecNumber>
    </recommendedName>
    <alternativeName>
        <fullName evidence="9">Thiamine-phosphate pyrophosphorylase</fullName>
        <shortName evidence="9">TMP pyrophosphorylase</shortName>
        <shortName evidence="9">TMP-PPase</shortName>
    </alternativeName>
</protein>
<dbReference type="InterPro" id="IPR036206">
    <property type="entry name" value="ThiamineP_synth_sf"/>
</dbReference>
<dbReference type="Gene3D" id="3.40.50.1000">
    <property type="entry name" value="HAD superfamily/HAD-like"/>
    <property type="match status" value="1"/>
</dbReference>
<dbReference type="FunFam" id="3.20.20.70:FF:000096">
    <property type="entry name" value="Thiamine-phosphate synthase"/>
    <property type="match status" value="1"/>
</dbReference>
<dbReference type="InterPro" id="IPR023214">
    <property type="entry name" value="HAD_sf"/>
</dbReference>
<evidence type="ECO:0000256" key="4">
    <source>
        <dbReference type="ARBA" id="ARBA00022842"/>
    </source>
</evidence>
<evidence type="ECO:0000256" key="6">
    <source>
        <dbReference type="ARBA" id="ARBA00047334"/>
    </source>
</evidence>
<feature type="binding site" evidence="9">
    <location>
        <position position="140"/>
    </location>
    <ligand>
        <name>4-amino-2-methyl-5-(diphosphooxymethyl)pyrimidine</name>
        <dbReference type="ChEBI" id="CHEBI:57841"/>
    </ligand>
</feature>
<comment type="catalytic activity">
    <reaction evidence="8 9 10">
        <text>2-[(2R,5Z)-2-carboxy-4-methylthiazol-5(2H)-ylidene]ethyl phosphate + 4-amino-2-methyl-5-(diphosphooxymethyl)pyrimidine + 2 H(+) = thiamine phosphate + CO2 + diphosphate</text>
        <dbReference type="Rhea" id="RHEA:47844"/>
        <dbReference type="ChEBI" id="CHEBI:15378"/>
        <dbReference type="ChEBI" id="CHEBI:16526"/>
        <dbReference type="ChEBI" id="CHEBI:33019"/>
        <dbReference type="ChEBI" id="CHEBI:37575"/>
        <dbReference type="ChEBI" id="CHEBI:57841"/>
        <dbReference type="ChEBI" id="CHEBI:62899"/>
        <dbReference type="EC" id="2.5.1.3"/>
    </reaction>
</comment>
<dbReference type="SUPFAM" id="SSF51391">
    <property type="entry name" value="Thiamin phosphate synthase"/>
    <property type="match status" value="1"/>
</dbReference>
<evidence type="ECO:0000256" key="9">
    <source>
        <dbReference type="HAMAP-Rule" id="MF_00097"/>
    </source>
</evidence>
<feature type="binding site" evidence="9">
    <location>
        <begin position="137"/>
        <end position="139"/>
    </location>
    <ligand>
        <name>2-[(2R,5Z)-2-carboxy-4-methylthiazol-5(2H)-ylidene]ethyl phosphate</name>
        <dbReference type="ChEBI" id="CHEBI:62899"/>
    </ligand>
</feature>
<reference evidence="13 14" key="1">
    <citation type="submission" date="2016-07" db="EMBL/GenBank/DDBJ databases">
        <title>Characterization of isolates of Eisenbergiella tayi derived from blood cultures, using whole genome sequencing.</title>
        <authorList>
            <person name="Burdz T."/>
            <person name="Wiebe D."/>
            <person name="Huynh C."/>
            <person name="Bernard K."/>
        </authorList>
    </citation>
    <scope>NUCLEOTIDE SEQUENCE [LARGE SCALE GENOMIC DNA]</scope>
    <source>
        <strain evidence="13 14">NML 120489</strain>
    </source>
</reference>
<gene>
    <name evidence="9 13" type="primary">thiE</name>
    <name evidence="13" type="ORF">BEH84_06111</name>
</gene>
<evidence type="ECO:0000256" key="10">
    <source>
        <dbReference type="RuleBase" id="RU003826"/>
    </source>
</evidence>
<dbReference type="EMBL" id="MCGI01000008">
    <property type="protein sequence ID" value="ODM02880.1"/>
    <property type="molecule type" value="Genomic_DNA"/>
</dbReference>
<dbReference type="UniPathway" id="UPA00060">
    <property type="reaction ID" value="UER00141"/>
</dbReference>
<dbReference type="GO" id="GO:0004789">
    <property type="term" value="F:thiamine-phosphate diphosphorylase activity"/>
    <property type="evidence" value="ECO:0007669"/>
    <property type="project" value="UniProtKB-UniRule"/>
</dbReference>
<dbReference type="InterPro" id="IPR013785">
    <property type="entry name" value="Aldolase_TIM"/>
</dbReference>
<dbReference type="InterPro" id="IPR034291">
    <property type="entry name" value="TMP_synthase"/>
</dbReference>
<proteinExistence type="inferred from homology"/>
<evidence type="ECO:0000256" key="7">
    <source>
        <dbReference type="ARBA" id="ARBA00047851"/>
    </source>
</evidence>
<comment type="catalytic activity">
    <reaction evidence="6 9 10">
        <text>4-methyl-5-(2-phosphooxyethyl)-thiazole + 4-amino-2-methyl-5-(diphosphooxymethyl)pyrimidine + H(+) = thiamine phosphate + diphosphate</text>
        <dbReference type="Rhea" id="RHEA:22328"/>
        <dbReference type="ChEBI" id="CHEBI:15378"/>
        <dbReference type="ChEBI" id="CHEBI:33019"/>
        <dbReference type="ChEBI" id="CHEBI:37575"/>
        <dbReference type="ChEBI" id="CHEBI:57841"/>
        <dbReference type="ChEBI" id="CHEBI:58296"/>
        <dbReference type="EC" id="2.5.1.3"/>
    </reaction>
</comment>
<feature type="binding site" evidence="9">
    <location>
        <position position="92"/>
    </location>
    <ligand>
        <name>Mg(2+)</name>
        <dbReference type="ChEBI" id="CHEBI:18420"/>
    </ligand>
</feature>
<dbReference type="AlphaFoldDB" id="A0A1E3A2C2"/>
<dbReference type="InterPro" id="IPR022998">
    <property type="entry name" value="ThiamineP_synth_TenI"/>
</dbReference>
<dbReference type="SFLD" id="SFLDG01129">
    <property type="entry name" value="C1.5:_HAD__Beta-PGM__Phosphata"/>
    <property type="match status" value="1"/>
</dbReference>
<dbReference type="InterPro" id="IPR041492">
    <property type="entry name" value="HAD_2"/>
</dbReference>
<evidence type="ECO:0000256" key="1">
    <source>
        <dbReference type="ARBA" id="ARBA00005165"/>
    </source>
</evidence>
<evidence type="ECO:0000259" key="12">
    <source>
        <dbReference type="Pfam" id="PF02581"/>
    </source>
</evidence>
<dbReference type="GO" id="GO:0000287">
    <property type="term" value="F:magnesium ion binding"/>
    <property type="evidence" value="ECO:0007669"/>
    <property type="project" value="UniProtKB-UniRule"/>
</dbReference>
<evidence type="ECO:0000256" key="11">
    <source>
        <dbReference type="RuleBase" id="RU004253"/>
    </source>
</evidence>
<dbReference type="NCBIfam" id="TIGR00693">
    <property type="entry name" value="thiE"/>
    <property type="match status" value="1"/>
</dbReference>
<keyword evidence="5 9" id="KW-0784">Thiamine biosynthesis</keyword>
<accession>A0A1E3A2C2</accession>
<feature type="binding site" evidence="9">
    <location>
        <begin position="187"/>
        <end position="188"/>
    </location>
    <ligand>
        <name>2-[(2R,5Z)-2-carboxy-4-methylthiazol-5(2H)-ylidene]ethyl phosphate</name>
        <dbReference type="ChEBI" id="CHEBI:62899"/>
    </ligand>
</feature>
<dbReference type="CDD" id="cd00564">
    <property type="entry name" value="TMP_TenI"/>
    <property type="match status" value="1"/>
</dbReference>
<dbReference type="EC" id="2.5.1.3" evidence="9"/>
<feature type="binding site" evidence="9">
    <location>
        <position position="167"/>
    </location>
    <ligand>
        <name>2-[(2R,5Z)-2-carboxy-4-methylthiazol-5(2H)-ylidene]ethyl phosphate</name>
        <dbReference type="ChEBI" id="CHEBI:62899"/>
    </ligand>
</feature>
<evidence type="ECO:0000313" key="13">
    <source>
        <dbReference type="EMBL" id="ODM02880.1"/>
    </source>
</evidence>
<evidence type="ECO:0000256" key="8">
    <source>
        <dbReference type="ARBA" id="ARBA00047883"/>
    </source>
</evidence>
<comment type="cofactor">
    <cofactor evidence="9">
        <name>Mg(2+)</name>
        <dbReference type="ChEBI" id="CHEBI:18420"/>
    </cofactor>
    <text evidence="9">Binds 1 Mg(2+) ion per subunit.</text>
</comment>
<dbReference type="PATRIC" id="fig|1432052.3.peg.6757"/>
<dbReference type="GO" id="GO:0009229">
    <property type="term" value="P:thiamine diphosphate biosynthetic process"/>
    <property type="evidence" value="ECO:0007669"/>
    <property type="project" value="UniProtKB-UniRule"/>
</dbReference>
<organism evidence="13 14">
    <name type="scientific">Eisenbergiella tayi</name>
    <dbReference type="NCBI Taxonomy" id="1432052"/>
    <lineage>
        <taxon>Bacteria</taxon>
        <taxon>Bacillati</taxon>
        <taxon>Bacillota</taxon>
        <taxon>Clostridia</taxon>
        <taxon>Lachnospirales</taxon>
        <taxon>Lachnospiraceae</taxon>
        <taxon>Eisenbergiella</taxon>
    </lineage>
</organism>
<dbReference type="InterPro" id="IPR006439">
    <property type="entry name" value="HAD-SF_hydro_IA"/>
</dbReference>
<evidence type="ECO:0000256" key="3">
    <source>
        <dbReference type="ARBA" id="ARBA00022723"/>
    </source>
</evidence>
<dbReference type="Gene3D" id="1.10.150.240">
    <property type="entry name" value="Putative phosphatase, domain 2"/>
    <property type="match status" value="1"/>
</dbReference>
<feature type="binding site" evidence="9">
    <location>
        <position position="111"/>
    </location>
    <ligand>
        <name>4-amino-2-methyl-5-(diphosphooxymethyl)pyrimidine</name>
        <dbReference type="ChEBI" id="CHEBI:57841"/>
    </ligand>
</feature>
<dbReference type="HAMAP" id="MF_00097">
    <property type="entry name" value="TMP_synthase"/>
    <property type="match status" value="1"/>
</dbReference>
<keyword evidence="2 9" id="KW-0808">Transferase</keyword>
<feature type="binding site" evidence="9">
    <location>
        <position position="72"/>
    </location>
    <ligand>
        <name>4-amino-2-methyl-5-(diphosphooxymethyl)pyrimidine</name>
        <dbReference type="ChEBI" id="CHEBI:57841"/>
    </ligand>
</feature>
<dbReference type="PRINTS" id="PR00413">
    <property type="entry name" value="HADHALOGNASE"/>
</dbReference>
<evidence type="ECO:0000256" key="5">
    <source>
        <dbReference type="ARBA" id="ARBA00022977"/>
    </source>
</evidence>
<dbReference type="InterPro" id="IPR036412">
    <property type="entry name" value="HAD-like_sf"/>
</dbReference>
<dbReference type="PANTHER" id="PTHR20857">
    <property type="entry name" value="THIAMINE-PHOSPHATE PYROPHOSPHORYLASE"/>
    <property type="match status" value="1"/>
</dbReference>
<dbReference type="RefSeq" id="WP_069159413.1">
    <property type="nucleotide sequence ID" value="NZ_DBFYTC010000191.1"/>
</dbReference>
<dbReference type="Proteomes" id="UP000095003">
    <property type="component" value="Unassembled WGS sequence"/>
</dbReference>
<comment type="similarity">
    <text evidence="9 10">Belongs to the thiamine-phosphate synthase family.</text>
</comment>
<evidence type="ECO:0000256" key="2">
    <source>
        <dbReference type="ARBA" id="ARBA00022679"/>
    </source>
</evidence>
<keyword evidence="4 9" id="KW-0460">Magnesium</keyword>
<comment type="caution">
    <text evidence="13">The sequence shown here is derived from an EMBL/GenBank/DDBJ whole genome shotgun (WGS) entry which is preliminary data.</text>
</comment>
<comment type="function">
    <text evidence="9">Condenses 4-methyl-5-(beta-hydroxyethyl)thiazole monophosphate (THZ-P) and 2-methyl-4-amino-5-hydroxymethyl pyrimidine pyrophosphate (HMP-PP) to form thiamine monophosphate (TMP).</text>
</comment>
<evidence type="ECO:0000313" key="14">
    <source>
        <dbReference type="Proteomes" id="UP000095003"/>
    </source>
</evidence>
<dbReference type="Gene3D" id="3.20.20.70">
    <property type="entry name" value="Aldolase class I"/>
    <property type="match status" value="1"/>
</dbReference>
<dbReference type="PANTHER" id="PTHR20857:SF15">
    <property type="entry name" value="THIAMINE-PHOSPHATE SYNTHASE"/>
    <property type="match status" value="1"/>
</dbReference>
<feature type="binding site" evidence="9">
    <location>
        <begin position="40"/>
        <end position="44"/>
    </location>
    <ligand>
        <name>4-amino-2-methyl-5-(diphosphooxymethyl)pyrimidine</name>
        <dbReference type="ChEBI" id="CHEBI:57841"/>
    </ligand>
</feature>
<dbReference type="SUPFAM" id="SSF56784">
    <property type="entry name" value="HAD-like"/>
    <property type="match status" value="1"/>
</dbReference>
<comment type="catalytic activity">
    <reaction evidence="7 9 10">
        <text>2-(2-carboxy-4-methylthiazol-5-yl)ethyl phosphate + 4-amino-2-methyl-5-(diphosphooxymethyl)pyrimidine + 2 H(+) = thiamine phosphate + CO2 + diphosphate</text>
        <dbReference type="Rhea" id="RHEA:47848"/>
        <dbReference type="ChEBI" id="CHEBI:15378"/>
        <dbReference type="ChEBI" id="CHEBI:16526"/>
        <dbReference type="ChEBI" id="CHEBI:33019"/>
        <dbReference type="ChEBI" id="CHEBI:37575"/>
        <dbReference type="ChEBI" id="CHEBI:57841"/>
        <dbReference type="ChEBI" id="CHEBI:62890"/>
        <dbReference type="EC" id="2.5.1.3"/>
    </reaction>
</comment>
<dbReference type="GO" id="GO:0009228">
    <property type="term" value="P:thiamine biosynthetic process"/>
    <property type="evidence" value="ECO:0007669"/>
    <property type="project" value="UniProtKB-KW"/>
</dbReference>